<sequence>MRITEADAAAIPAITAIYNDAVEHTTAIWNDQTVDEANRAAWVAEHEQAGFPVLVAVDDDEVVGYATFGPWRPHDGYRYTVEHSVYVRSDQRGRGLGRTLMVELIDRARALGLHAMVAGIASDNLGSIRLHEKLGFQTVGMLPQVGTKFGTWLDLTFLQLTLDDRERPEDAERGEKR</sequence>
<dbReference type="PANTHER" id="PTHR43072:SF23">
    <property type="entry name" value="UPF0039 PROTEIN C11D3.02C"/>
    <property type="match status" value="1"/>
</dbReference>
<keyword evidence="5" id="KW-1185">Reference proteome</keyword>
<proteinExistence type="predicted"/>
<dbReference type="InterPro" id="IPR016181">
    <property type="entry name" value="Acyl_CoA_acyltransferase"/>
</dbReference>
<dbReference type="CDD" id="cd04301">
    <property type="entry name" value="NAT_SF"/>
    <property type="match status" value="1"/>
</dbReference>
<dbReference type="PROSITE" id="PS51186">
    <property type="entry name" value="GNAT"/>
    <property type="match status" value="1"/>
</dbReference>
<evidence type="ECO:0000256" key="2">
    <source>
        <dbReference type="ARBA" id="ARBA00023315"/>
    </source>
</evidence>
<feature type="domain" description="N-acetyltransferase" evidence="3">
    <location>
        <begin position="1"/>
        <end position="158"/>
    </location>
</feature>
<evidence type="ECO:0000259" key="3">
    <source>
        <dbReference type="PROSITE" id="PS51186"/>
    </source>
</evidence>
<dbReference type="InterPro" id="IPR000182">
    <property type="entry name" value="GNAT_dom"/>
</dbReference>
<gene>
    <name evidence="4" type="ORF">BRM3_02525</name>
</gene>
<name>A0ABY6G3W9_9MICO</name>
<organism evidence="4 5">
    <name type="scientific">Brachybacterium huguangmaarense</name>
    <dbReference type="NCBI Taxonomy" id="1652028"/>
    <lineage>
        <taxon>Bacteria</taxon>
        <taxon>Bacillati</taxon>
        <taxon>Actinomycetota</taxon>
        <taxon>Actinomycetes</taxon>
        <taxon>Micrococcales</taxon>
        <taxon>Dermabacteraceae</taxon>
        <taxon>Brachybacterium</taxon>
    </lineage>
</organism>
<evidence type="ECO:0000256" key="1">
    <source>
        <dbReference type="ARBA" id="ARBA00022679"/>
    </source>
</evidence>
<dbReference type="RefSeq" id="WP_263594535.1">
    <property type="nucleotide sequence ID" value="NZ_CP107020.1"/>
</dbReference>
<evidence type="ECO:0000313" key="5">
    <source>
        <dbReference type="Proteomes" id="UP001164305"/>
    </source>
</evidence>
<evidence type="ECO:0000313" key="4">
    <source>
        <dbReference type="EMBL" id="UYG17326.1"/>
    </source>
</evidence>
<dbReference type="EMBL" id="CP107020">
    <property type="protein sequence ID" value="UYG17326.1"/>
    <property type="molecule type" value="Genomic_DNA"/>
</dbReference>
<protein>
    <submittedName>
        <fullName evidence="4">GNAT family N-acetyltransferase</fullName>
    </submittedName>
</protein>
<dbReference type="SUPFAM" id="SSF55729">
    <property type="entry name" value="Acyl-CoA N-acyltransferases (Nat)"/>
    <property type="match status" value="1"/>
</dbReference>
<accession>A0ABY6G3W9</accession>
<keyword evidence="1" id="KW-0808">Transferase</keyword>
<dbReference type="Gene3D" id="3.40.630.30">
    <property type="match status" value="1"/>
</dbReference>
<dbReference type="Pfam" id="PF00583">
    <property type="entry name" value="Acetyltransf_1"/>
    <property type="match status" value="1"/>
</dbReference>
<reference evidence="4" key="1">
    <citation type="submission" date="2022-10" db="EMBL/GenBank/DDBJ databases">
        <title>Whole-Genome Sequencing of Brachybacterium huguangmaarense BRM-3, Isolated from Betula schmidtii.</title>
        <authorList>
            <person name="Haam D."/>
        </authorList>
    </citation>
    <scope>NUCLEOTIDE SEQUENCE</scope>
    <source>
        <strain evidence="4">BRM-3</strain>
    </source>
</reference>
<dbReference type="PANTHER" id="PTHR43072">
    <property type="entry name" value="N-ACETYLTRANSFERASE"/>
    <property type="match status" value="1"/>
</dbReference>
<dbReference type="Proteomes" id="UP001164305">
    <property type="component" value="Chromosome"/>
</dbReference>
<keyword evidence="2" id="KW-0012">Acyltransferase</keyword>